<evidence type="ECO:0000313" key="4">
    <source>
        <dbReference type="EMBL" id="PSR70660.1"/>
    </source>
</evidence>
<dbReference type="InterPro" id="IPR045338">
    <property type="entry name" value="DUF6535"/>
</dbReference>
<keyword evidence="1" id="KW-0812">Transmembrane</keyword>
<dbReference type="EMBL" id="MLYV02001337">
    <property type="protein sequence ID" value="PSR70660.1"/>
    <property type="molecule type" value="Genomic_DNA"/>
</dbReference>
<feature type="transmembrane region" description="Helical" evidence="1">
    <location>
        <begin position="81"/>
        <end position="100"/>
    </location>
</feature>
<evidence type="ECO:0000313" key="5">
    <source>
        <dbReference type="Proteomes" id="UP000186601"/>
    </source>
</evidence>
<comment type="caution">
    <text evidence="4">The sequence shown here is derived from an EMBL/GenBank/DDBJ whole genome shotgun (WGS) entry which is preliminary data.</text>
</comment>
<feature type="chain" id="PRO_5015303233" description="DUF6535 domain-containing protein" evidence="2">
    <location>
        <begin position="17"/>
        <end position="339"/>
    </location>
</feature>
<evidence type="ECO:0000256" key="1">
    <source>
        <dbReference type="SAM" id="Phobius"/>
    </source>
</evidence>
<dbReference type="OrthoDB" id="3185525at2759"/>
<proteinExistence type="predicted"/>
<feature type="signal peptide" evidence="2">
    <location>
        <begin position="1"/>
        <end position="16"/>
    </location>
</feature>
<keyword evidence="1" id="KW-1133">Transmembrane helix</keyword>
<keyword evidence="1" id="KW-0472">Membrane</keyword>
<sequence>MNPGIITAGLFSAVLSAFVIESYQNLSEDNSATTVQLLRQISRQTNSYTSLAGALNPTVSPPASNEFQAFTPSTSAICVNLLWFASLILSLMTASFGILVKQWLREYLAGEYTSPLARLRAWIANLARHPSLGPHLIPLEDEDALENESGADVAILSALDSIMMDEDLLSTTMFESLQQTHAEPSAAIYFAIGALQRRIPSIRFPAQSLPLILDLSQLRYPVWKVLTEIAAQTLLDHIQQLTELRIWIHGSLSLVAIEMLVPVDEILVNDATLRIIILPSLHRIVIGPQELVTVATHALSRRLDHNVFQKNSSPLPDLRALNRTVWTDGKCSWNPPIIF</sequence>
<gene>
    <name evidence="4" type="ORF">PHLCEN_2v13465</name>
</gene>
<dbReference type="Pfam" id="PF20153">
    <property type="entry name" value="DUF6535"/>
    <property type="match status" value="1"/>
</dbReference>
<protein>
    <recommendedName>
        <fullName evidence="3">DUF6535 domain-containing protein</fullName>
    </recommendedName>
</protein>
<name>A0A2R6NE57_9APHY</name>
<feature type="domain" description="DUF6535" evidence="3">
    <location>
        <begin position="5"/>
        <end position="122"/>
    </location>
</feature>
<keyword evidence="2" id="KW-0732">Signal</keyword>
<evidence type="ECO:0000256" key="2">
    <source>
        <dbReference type="SAM" id="SignalP"/>
    </source>
</evidence>
<organism evidence="4 5">
    <name type="scientific">Hermanssonia centrifuga</name>
    <dbReference type="NCBI Taxonomy" id="98765"/>
    <lineage>
        <taxon>Eukaryota</taxon>
        <taxon>Fungi</taxon>
        <taxon>Dikarya</taxon>
        <taxon>Basidiomycota</taxon>
        <taxon>Agaricomycotina</taxon>
        <taxon>Agaricomycetes</taxon>
        <taxon>Polyporales</taxon>
        <taxon>Meruliaceae</taxon>
        <taxon>Hermanssonia</taxon>
    </lineage>
</organism>
<evidence type="ECO:0000259" key="3">
    <source>
        <dbReference type="Pfam" id="PF20153"/>
    </source>
</evidence>
<dbReference type="Proteomes" id="UP000186601">
    <property type="component" value="Unassembled WGS sequence"/>
</dbReference>
<dbReference type="AlphaFoldDB" id="A0A2R6NE57"/>
<reference evidence="4 5" key="1">
    <citation type="submission" date="2018-02" db="EMBL/GenBank/DDBJ databases">
        <title>Genome sequence of the basidiomycete white-rot fungus Phlebia centrifuga.</title>
        <authorList>
            <person name="Granchi Z."/>
            <person name="Peng M."/>
            <person name="de Vries R.P."/>
            <person name="Hilden K."/>
            <person name="Makela M.R."/>
            <person name="Grigoriev I."/>
            <person name="Riley R."/>
        </authorList>
    </citation>
    <scope>NUCLEOTIDE SEQUENCE [LARGE SCALE GENOMIC DNA]</scope>
    <source>
        <strain evidence="4 5">FBCC195</strain>
    </source>
</reference>
<keyword evidence="5" id="KW-1185">Reference proteome</keyword>
<accession>A0A2R6NE57</accession>